<dbReference type="OrthoDB" id="5594302at2759"/>
<proteinExistence type="predicted"/>
<name>A0A9W8GYJ6_9FUNG</name>
<dbReference type="InterPro" id="IPR036397">
    <property type="entry name" value="RNaseH_sf"/>
</dbReference>
<dbReference type="PROSITE" id="PS50879">
    <property type="entry name" value="RNASE_H_1"/>
    <property type="match status" value="1"/>
</dbReference>
<dbReference type="GO" id="GO:0004523">
    <property type="term" value="F:RNA-DNA hybrid ribonuclease activity"/>
    <property type="evidence" value="ECO:0007669"/>
    <property type="project" value="InterPro"/>
</dbReference>
<dbReference type="Pfam" id="PF00075">
    <property type="entry name" value="RNase_H"/>
    <property type="match status" value="1"/>
</dbReference>
<feature type="domain" description="RNase H type-1" evidence="1">
    <location>
        <begin position="1"/>
        <end position="111"/>
    </location>
</feature>
<dbReference type="AlphaFoldDB" id="A0A9W8GYJ6"/>
<gene>
    <name evidence="2" type="ORF">GGI19_004342</name>
</gene>
<evidence type="ECO:0000313" key="3">
    <source>
        <dbReference type="Proteomes" id="UP001140011"/>
    </source>
</evidence>
<dbReference type="GO" id="GO:0003676">
    <property type="term" value="F:nucleic acid binding"/>
    <property type="evidence" value="ECO:0007669"/>
    <property type="project" value="InterPro"/>
</dbReference>
<dbReference type="SUPFAM" id="SSF53098">
    <property type="entry name" value="Ribonuclease H-like"/>
    <property type="match status" value="1"/>
</dbReference>
<accession>A0A9W8GYJ6</accession>
<evidence type="ECO:0000259" key="1">
    <source>
        <dbReference type="PROSITE" id="PS50879"/>
    </source>
</evidence>
<dbReference type="Gene3D" id="3.30.420.10">
    <property type="entry name" value="Ribonuclease H-like superfamily/Ribonuclease H"/>
    <property type="match status" value="1"/>
</dbReference>
<organism evidence="2 3">
    <name type="scientific">Coemansia pectinata</name>
    <dbReference type="NCBI Taxonomy" id="1052879"/>
    <lineage>
        <taxon>Eukaryota</taxon>
        <taxon>Fungi</taxon>
        <taxon>Fungi incertae sedis</taxon>
        <taxon>Zoopagomycota</taxon>
        <taxon>Kickxellomycotina</taxon>
        <taxon>Kickxellomycetes</taxon>
        <taxon>Kickxellales</taxon>
        <taxon>Kickxellaceae</taxon>
        <taxon>Coemansia</taxon>
    </lineage>
</organism>
<keyword evidence="3" id="KW-1185">Reference proteome</keyword>
<evidence type="ECO:0000313" key="2">
    <source>
        <dbReference type="EMBL" id="KAJ2751653.1"/>
    </source>
</evidence>
<reference evidence="2" key="1">
    <citation type="submission" date="2022-07" db="EMBL/GenBank/DDBJ databases">
        <title>Phylogenomic reconstructions and comparative analyses of Kickxellomycotina fungi.</title>
        <authorList>
            <person name="Reynolds N.K."/>
            <person name="Stajich J.E."/>
            <person name="Barry K."/>
            <person name="Grigoriev I.V."/>
            <person name="Crous P."/>
            <person name="Smith M.E."/>
        </authorList>
    </citation>
    <scope>NUCLEOTIDE SEQUENCE</scope>
    <source>
        <strain evidence="2">BCRC 34297</strain>
    </source>
</reference>
<dbReference type="EMBL" id="JANBUH010000372">
    <property type="protein sequence ID" value="KAJ2751653.1"/>
    <property type="molecule type" value="Genomic_DNA"/>
</dbReference>
<comment type="caution">
    <text evidence="2">The sequence shown here is derived from an EMBL/GenBank/DDBJ whole genome shotgun (WGS) entry which is preliminary data.</text>
</comment>
<dbReference type="InterPro" id="IPR002156">
    <property type="entry name" value="RNaseH_domain"/>
</dbReference>
<dbReference type="Proteomes" id="UP001140011">
    <property type="component" value="Unassembled WGS sequence"/>
</dbReference>
<dbReference type="InterPro" id="IPR012337">
    <property type="entry name" value="RNaseH-like_sf"/>
</dbReference>
<protein>
    <recommendedName>
        <fullName evidence="1">RNase H type-1 domain-containing protein</fullName>
    </recommendedName>
</protein>
<sequence>MGEGNFCGRCREGPFSSTTAEVMAIVMALSIVPASLPLTIRSDSQAAIGAMKGLQREDLKPWRKSSMALLLEWARHWFADRWPQLTLEWVKEHAGEEGNESADQLADEGHEDFECMWLLRLGPPPAMTWWICHGRQPTQRKPSKMMAHIEREWMAERLLEQVRVAHPEKSIRRRELDAVLKALSWFALRDGSYTVRRSQGRTSERDSAERSLGWKLLLGNLPVMKRQCGYYPLAYPEQEIARCPKNHRRVIPDSGQDIAREREEAPVETVEHFLECL</sequence>